<reference evidence="2" key="1">
    <citation type="journal article" date="2018" name="PLoS Negl. Trop. Dis.">
        <title>An insight into the salivary gland and fat body transcriptome of Panstrongylus lignarius (Hemiptera: Heteroptera), the main vector of Chagas disease in Peru.</title>
        <authorList>
            <person name="Nevoa J.C."/>
            <person name="Mendes M.T."/>
            <person name="da Silva M.V."/>
            <person name="Soares S.C."/>
            <person name="Oliveira C.J.F."/>
            <person name="Ribeiro J.M.C."/>
        </authorList>
    </citation>
    <scope>NUCLEOTIDE SEQUENCE</scope>
</reference>
<proteinExistence type="predicted"/>
<feature type="chain" id="PRO_5011968292" evidence="1">
    <location>
        <begin position="24"/>
        <end position="84"/>
    </location>
</feature>
<dbReference type="AlphaFoldDB" id="A0A224XZC8"/>
<feature type="signal peptide" evidence="1">
    <location>
        <begin position="1"/>
        <end position="23"/>
    </location>
</feature>
<keyword evidence="1" id="KW-0732">Signal</keyword>
<name>A0A224XZC8_9HEMI</name>
<organism evidence="2">
    <name type="scientific">Panstrongylus lignarius</name>
    <dbReference type="NCBI Taxonomy" id="156445"/>
    <lineage>
        <taxon>Eukaryota</taxon>
        <taxon>Metazoa</taxon>
        <taxon>Ecdysozoa</taxon>
        <taxon>Arthropoda</taxon>
        <taxon>Hexapoda</taxon>
        <taxon>Insecta</taxon>
        <taxon>Pterygota</taxon>
        <taxon>Neoptera</taxon>
        <taxon>Paraneoptera</taxon>
        <taxon>Hemiptera</taxon>
        <taxon>Heteroptera</taxon>
        <taxon>Panheteroptera</taxon>
        <taxon>Cimicomorpha</taxon>
        <taxon>Reduviidae</taxon>
        <taxon>Triatominae</taxon>
        <taxon>Panstrongylus</taxon>
    </lineage>
</organism>
<evidence type="ECO:0000256" key="1">
    <source>
        <dbReference type="SAM" id="SignalP"/>
    </source>
</evidence>
<accession>A0A224XZC8</accession>
<protein>
    <submittedName>
        <fullName evidence="2">Putative secreted protein</fullName>
    </submittedName>
</protein>
<dbReference type="EMBL" id="GFTR01001018">
    <property type="protein sequence ID" value="JAW15408.1"/>
    <property type="molecule type" value="Transcribed_RNA"/>
</dbReference>
<sequence>MCPLSRFSALFIIASVNWQHVLTALITPESTSFLPCSLTKSKSGGTSQSNASKNLSSFENFHSSGSNLFHDSTIGRHPKAIGSM</sequence>
<evidence type="ECO:0000313" key="2">
    <source>
        <dbReference type="EMBL" id="JAW15408.1"/>
    </source>
</evidence>